<evidence type="ECO:0000259" key="1">
    <source>
        <dbReference type="PROSITE" id="PS50995"/>
    </source>
</evidence>
<dbReference type="InterPro" id="IPR039422">
    <property type="entry name" value="MarR/SlyA-like"/>
</dbReference>
<accession>A0ABV2CSR9</accession>
<dbReference type="InterPro" id="IPR036390">
    <property type="entry name" value="WH_DNA-bd_sf"/>
</dbReference>
<name>A0ABV2CSR9_9RHOO</name>
<dbReference type="EMBL" id="JBEWLZ010000008">
    <property type="protein sequence ID" value="MET1490956.1"/>
    <property type="molecule type" value="Genomic_DNA"/>
</dbReference>
<comment type="caution">
    <text evidence="2">The sequence shown here is derived from an EMBL/GenBank/DDBJ whole genome shotgun (WGS) entry which is preliminary data.</text>
</comment>
<organism evidence="2 3">
    <name type="scientific">Uliginosibacterium paludis</name>
    <dbReference type="NCBI Taxonomy" id="1615952"/>
    <lineage>
        <taxon>Bacteria</taxon>
        <taxon>Pseudomonadati</taxon>
        <taxon>Pseudomonadota</taxon>
        <taxon>Betaproteobacteria</taxon>
        <taxon>Rhodocyclales</taxon>
        <taxon>Zoogloeaceae</taxon>
        <taxon>Uliginosibacterium</taxon>
    </lineage>
</organism>
<dbReference type="PANTHER" id="PTHR33164">
    <property type="entry name" value="TRANSCRIPTIONAL REGULATOR, MARR FAMILY"/>
    <property type="match status" value="1"/>
</dbReference>
<dbReference type="PROSITE" id="PS50995">
    <property type="entry name" value="HTH_MARR_2"/>
    <property type="match status" value="1"/>
</dbReference>
<gene>
    <name evidence="2" type="ORF">ABVT11_14050</name>
</gene>
<dbReference type="RefSeq" id="WP_345924724.1">
    <property type="nucleotide sequence ID" value="NZ_JBDIVF010000002.1"/>
</dbReference>
<dbReference type="Pfam" id="PF01047">
    <property type="entry name" value="MarR"/>
    <property type="match status" value="1"/>
</dbReference>
<dbReference type="PANTHER" id="PTHR33164:SF43">
    <property type="entry name" value="HTH-TYPE TRANSCRIPTIONAL REPRESSOR YETL"/>
    <property type="match status" value="1"/>
</dbReference>
<proteinExistence type="predicted"/>
<dbReference type="SMART" id="SM00347">
    <property type="entry name" value="HTH_MARR"/>
    <property type="match status" value="1"/>
</dbReference>
<reference evidence="2 3" key="1">
    <citation type="submission" date="2024-07" db="EMBL/GenBank/DDBJ databases">
        <title>Uliginosibacterium paludis KCTC:42655.</title>
        <authorList>
            <person name="Kim M.K."/>
        </authorList>
    </citation>
    <scope>NUCLEOTIDE SEQUENCE [LARGE SCALE GENOMIC DNA]</scope>
    <source>
        <strain evidence="2 3">KCTC 42655</strain>
    </source>
</reference>
<dbReference type="Proteomes" id="UP001548590">
    <property type="component" value="Unassembled WGS sequence"/>
</dbReference>
<dbReference type="Gene3D" id="1.10.10.10">
    <property type="entry name" value="Winged helix-like DNA-binding domain superfamily/Winged helix DNA-binding domain"/>
    <property type="match status" value="1"/>
</dbReference>
<feature type="domain" description="HTH marR-type" evidence="1">
    <location>
        <begin position="1"/>
        <end position="138"/>
    </location>
</feature>
<keyword evidence="3" id="KW-1185">Reference proteome</keyword>
<evidence type="ECO:0000313" key="2">
    <source>
        <dbReference type="EMBL" id="MET1490956.1"/>
    </source>
</evidence>
<protein>
    <submittedName>
        <fullName evidence="2">MarR family transcriptional regulator</fullName>
    </submittedName>
</protein>
<evidence type="ECO:0000313" key="3">
    <source>
        <dbReference type="Proteomes" id="UP001548590"/>
    </source>
</evidence>
<dbReference type="SUPFAM" id="SSF46785">
    <property type="entry name" value="Winged helix' DNA-binding domain"/>
    <property type="match status" value="1"/>
</dbReference>
<sequence>MTSPDSSQILAGQLRELVGLYLARQRRHAHEQGLAQTDRLLMLLHRHGAVSQTEFGRLAGLDKSWVSRIVERYAEDGLVERRPLESDRRCIELHLTPSGAEKALAIDRVLTAHAEAFFGTLPASTHENLRQALGLILEALQQRDPQEAL</sequence>
<dbReference type="InterPro" id="IPR036388">
    <property type="entry name" value="WH-like_DNA-bd_sf"/>
</dbReference>
<dbReference type="InterPro" id="IPR000835">
    <property type="entry name" value="HTH_MarR-typ"/>
</dbReference>